<gene>
    <name evidence="8" type="ORF">OD750_001065</name>
</gene>
<evidence type="ECO:0000313" key="8">
    <source>
        <dbReference type="EMBL" id="MDC8011129.1"/>
    </source>
</evidence>
<dbReference type="Pfam" id="PF13374">
    <property type="entry name" value="TPR_10"/>
    <property type="match status" value="2"/>
</dbReference>
<comment type="caution">
    <text evidence="8">The sequence shown here is derived from an EMBL/GenBank/DDBJ whole genome shotgun (WGS) entry which is preliminary data.</text>
</comment>
<keyword evidence="9" id="KW-1185">Reference proteome</keyword>
<dbReference type="InterPro" id="IPR008271">
    <property type="entry name" value="Ser/Thr_kinase_AS"/>
</dbReference>
<dbReference type="Proteomes" id="UP001139971">
    <property type="component" value="Unassembled WGS sequence"/>
</dbReference>
<dbReference type="InterPro" id="IPR011009">
    <property type="entry name" value="Kinase-like_dom_sf"/>
</dbReference>
<evidence type="ECO:0000256" key="1">
    <source>
        <dbReference type="ARBA" id="ARBA00022679"/>
    </source>
</evidence>
<keyword evidence="6" id="KW-1133">Transmembrane helix</keyword>
<evidence type="ECO:0000256" key="4">
    <source>
        <dbReference type="ARBA" id="ARBA00022840"/>
    </source>
</evidence>
<name>A0A9X4BIH7_9GAMM</name>
<feature type="domain" description="Protein kinase" evidence="7">
    <location>
        <begin position="82"/>
        <end position="367"/>
    </location>
</feature>
<dbReference type="PROSITE" id="PS00108">
    <property type="entry name" value="PROTEIN_KINASE_ST"/>
    <property type="match status" value="1"/>
</dbReference>
<dbReference type="Gene3D" id="3.30.200.20">
    <property type="entry name" value="Phosphorylase Kinase, domain 1"/>
    <property type="match status" value="1"/>
</dbReference>
<proteinExistence type="predicted"/>
<sequence>MTAHEPDWERIKQLFAACADATDAERAVLLGDTATCPPDVRAEVEALLAAHAGAAPLDAGAAQFGAPLFAGADALPERIGPYRLRSRLGSGGMGTVYLAERDEPGIAQRVALKQIRAGLDSPSQRQRLARERAILARLSHDGIARLFDGGIDADGRPWFALEVVDGEPITRYADRLRLAPAARVRLFRRVLDALAYAHRNLVVHRDIKPGNVLVTADGRPKLLDFGIAKLLDEDDATQTTQALTPVYAAPEQLDGGVIGTATDVYALGMLLYELLCGRLPYAIDPARRVAYADAVAHAEPERLRKALARDAEPDAPTLAARRGSNVAVLARALDRDLDAVVERALAKSPEARYASVDAFAADLDAWLAHRPLPGAQASRGRRIGKYLRRHRAGVAAVAAIAATIAIGVGVAWTQARQIERHARTALAVREYLTGIFAAIDPEQARGREIPLREVLDQGARRAERGLADQPALRGALLSDFGAIYASLGDEARAIGLLESARAALAADAGSDRAERARAAIRLAAALEEAGRYDDALAAIDAALNMLGDRPYSDALRAEAEIQRGRIEIDLDRLDDASTRLTNVADFVRASPAASAQTRIDAFAALGYLRTTQARHEEAQPLLREALALQRELDPESPSVASRLHELAGAIGAGANAPAAVPLMREALALHVRHYGERHPLTLSSEGELALWLQSANEIDEAEALFKRNIAARREVFGERSDDAAVAMNNYALLLYGRRRYDEAAPLFGQAYAIWRERLGAEHARTRTAQGNYAAALGEIGRDADAEPLLREAYALSERLNPPRKRGSARNSLALLLERTGRLDEAAALMRDGVAADVAAFDGNEAHYPWSRVIYGRVLRKHGDLDGASEQLEKALAAYDGDAYPDGLRTATCLIETARVRLALRRRDGVAALVDRALAVYARELPADHADARDARELRATL</sequence>
<feature type="transmembrane region" description="Helical" evidence="6">
    <location>
        <begin position="392"/>
        <end position="412"/>
    </location>
</feature>
<keyword evidence="6" id="KW-0472">Membrane</keyword>
<evidence type="ECO:0000256" key="2">
    <source>
        <dbReference type="ARBA" id="ARBA00022741"/>
    </source>
</evidence>
<evidence type="ECO:0000313" key="9">
    <source>
        <dbReference type="Proteomes" id="UP001139971"/>
    </source>
</evidence>
<dbReference type="SUPFAM" id="SSF48452">
    <property type="entry name" value="TPR-like"/>
    <property type="match status" value="4"/>
</dbReference>
<dbReference type="PROSITE" id="PS50011">
    <property type="entry name" value="PROTEIN_KINASE_DOM"/>
    <property type="match status" value="1"/>
</dbReference>
<dbReference type="InterPro" id="IPR000719">
    <property type="entry name" value="Prot_kinase_dom"/>
</dbReference>
<dbReference type="CDD" id="cd14014">
    <property type="entry name" value="STKc_PknB_like"/>
    <property type="match status" value="1"/>
</dbReference>
<dbReference type="PROSITE" id="PS00107">
    <property type="entry name" value="PROTEIN_KINASE_ATP"/>
    <property type="match status" value="1"/>
</dbReference>
<dbReference type="InterPro" id="IPR011990">
    <property type="entry name" value="TPR-like_helical_dom_sf"/>
</dbReference>
<dbReference type="RefSeq" id="WP_263544545.1">
    <property type="nucleotide sequence ID" value="NZ_JAOVZO020000001.1"/>
</dbReference>
<dbReference type="Pfam" id="PF00069">
    <property type="entry name" value="Pkinase"/>
    <property type="match status" value="1"/>
</dbReference>
<feature type="binding site" evidence="5">
    <location>
        <position position="113"/>
    </location>
    <ligand>
        <name>ATP</name>
        <dbReference type="ChEBI" id="CHEBI:30616"/>
    </ligand>
</feature>
<keyword evidence="6" id="KW-0812">Transmembrane</keyword>
<dbReference type="InterPro" id="IPR019734">
    <property type="entry name" value="TPR_rpt"/>
</dbReference>
<dbReference type="AlphaFoldDB" id="A0A9X4BIH7"/>
<evidence type="ECO:0000259" key="7">
    <source>
        <dbReference type="PROSITE" id="PS50011"/>
    </source>
</evidence>
<evidence type="ECO:0000256" key="5">
    <source>
        <dbReference type="PROSITE-ProRule" id="PRU10141"/>
    </source>
</evidence>
<dbReference type="PANTHER" id="PTHR43289:SF34">
    <property type="entry name" value="SERINE_THREONINE-PROTEIN KINASE YBDM-RELATED"/>
    <property type="match status" value="1"/>
</dbReference>
<evidence type="ECO:0000256" key="3">
    <source>
        <dbReference type="ARBA" id="ARBA00022777"/>
    </source>
</evidence>
<organism evidence="8 9">
    <name type="scientific">Tahibacter soli</name>
    <dbReference type="NCBI Taxonomy" id="2983605"/>
    <lineage>
        <taxon>Bacteria</taxon>
        <taxon>Pseudomonadati</taxon>
        <taxon>Pseudomonadota</taxon>
        <taxon>Gammaproteobacteria</taxon>
        <taxon>Lysobacterales</taxon>
        <taxon>Rhodanobacteraceae</taxon>
        <taxon>Tahibacter</taxon>
    </lineage>
</organism>
<dbReference type="GO" id="GO:0005524">
    <property type="term" value="F:ATP binding"/>
    <property type="evidence" value="ECO:0007669"/>
    <property type="project" value="UniProtKB-UniRule"/>
</dbReference>
<dbReference type="EMBL" id="JAOVZO020000001">
    <property type="protein sequence ID" value="MDC8011129.1"/>
    <property type="molecule type" value="Genomic_DNA"/>
</dbReference>
<dbReference type="InterPro" id="IPR017441">
    <property type="entry name" value="Protein_kinase_ATP_BS"/>
</dbReference>
<dbReference type="SUPFAM" id="SSF56112">
    <property type="entry name" value="Protein kinase-like (PK-like)"/>
    <property type="match status" value="1"/>
</dbReference>
<dbReference type="Gene3D" id="1.25.40.10">
    <property type="entry name" value="Tetratricopeptide repeat domain"/>
    <property type="match status" value="3"/>
</dbReference>
<keyword evidence="3 8" id="KW-0418">Kinase</keyword>
<dbReference type="PANTHER" id="PTHR43289">
    <property type="entry name" value="MITOGEN-ACTIVATED PROTEIN KINASE KINASE KINASE 20-RELATED"/>
    <property type="match status" value="1"/>
</dbReference>
<keyword evidence="4 5" id="KW-0067">ATP-binding</keyword>
<keyword evidence="1" id="KW-0808">Transferase</keyword>
<protein>
    <submittedName>
        <fullName evidence="8">Serine/threonine-protein kinase</fullName>
    </submittedName>
</protein>
<dbReference type="Pfam" id="PF13424">
    <property type="entry name" value="TPR_12"/>
    <property type="match status" value="1"/>
</dbReference>
<accession>A0A9X4BIH7</accession>
<reference evidence="8" key="1">
    <citation type="submission" date="2023-02" db="EMBL/GenBank/DDBJ databases">
        <title>Tahibacter soli sp. nov. isolated from soil.</title>
        <authorList>
            <person name="Baek J.H."/>
            <person name="Lee J.K."/>
            <person name="Choi D.G."/>
            <person name="Jeon C.O."/>
        </authorList>
    </citation>
    <scope>NUCLEOTIDE SEQUENCE</scope>
    <source>
        <strain evidence="8">BL</strain>
    </source>
</reference>
<evidence type="ECO:0000256" key="6">
    <source>
        <dbReference type="SAM" id="Phobius"/>
    </source>
</evidence>
<dbReference type="SMART" id="SM00028">
    <property type="entry name" value="TPR"/>
    <property type="match status" value="5"/>
</dbReference>
<dbReference type="Gene3D" id="1.10.510.10">
    <property type="entry name" value="Transferase(Phosphotransferase) domain 1"/>
    <property type="match status" value="1"/>
</dbReference>
<dbReference type="GO" id="GO:0004674">
    <property type="term" value="F:protein serine/threonine kinase activity"/>
    <property type="evidence" value="ECO:0007669"/>
    <property type="project" value="TreeGrafter"/>
</dbReference>
<keyword evidence="2 5" id="KW-0547">Nucleotide-binding</keyword>
<dbReference type="SMART" id="SM00220">
    <property type="entry name" value="S_TKc"/>
    <property type="match status" value="1"/>
</dbReference>